<evidence type="ECO:0000313" key="2">
    <source>
        <dbReference type="Proteomes" id="UP001597493"/>
    </source>
</evidence>
<protein>
    <submittedName>
        <fullName evidence="1">Uncharacterized protein</fullName>
    </submittedName>
</protein>
<name>A0ABW5R2B7_9BACL</name>
<accession>A0ABW5R2B7</accession>
<dbReference type="Proteomes" id="UP001597493">
    <property type="component" value="Unassembled WGS sequence"/>
</dbReference>
<comment type="caution">
    <text evidence="1">The sequence shown here is derived from an EMBL/GenBank/DDBJ whole genome shotgun (WGS) entry which is preliminary data.</text>
</comment>
<dbReference type="EMBL" id="JBHUMY010000028">
    <property type="protein sequence ID" value="MFD2662450.1"/>
    <property type="molecule type" value="Genomic_DNA"/>
</dbReference>
<gene>
    <name evidence="1" type="ORF">ACFSW5_19525</name>
</gene>
<evidence type="ECO:0000313" key="1">
    <source>
        <dbReference type="EMBL" id="MFD2662450.1"/>
    </source>
</evidence>
<organism evidence="1 2">
    <name type="scientific">Paenibacillus thailandensis</name>
    <dbReference type="NCBI Taxonomy" id="393250"/>
    <lineage>
        <taxon>Bacteria</taxon>
        <taxon>Bacillati</taxon>
        <taxon>Bacillota</taxon>
        <taxon>Bacilli</taxon>
        <taxon>Bacillales</taxon>
        <taxon>Paenibacillaceae</taxon>
        <taxon>Paenibacillus</taxon>
    </lineage>
</organism>
<keyword evidence="2" id="KW-1185">Reference proteome</keyword>
<sequence length="52" mass="5883">MKKLEAVLEECHSILSGSPLRRCDADSRMGLSLQQDTLEAPLNHIHILREKV</sequence>
<dbReference type="RefSeq" id="WP_379276763.1">
    <property type="nucleotide sequence ID" value="NZ_JBHUGT010000025.1"/>
</dbReference>
<reference evidence="2" key="1">
    <citation type="journal article" date="2019" name="Int. J. Syst. Evol. Microbiol.">
        <title>The Global Catalogue of Microorganisms (GCM) 10K type strain sequencing project: providing services to taxonomists for standard genome sequencing and annotation.</title>
        <authorList>
            <consortium name="The Broad Institute Genomics Platform"/>
            <consortium name="The Broad Institute Genome Sequencing Center for Infectious Disease"/>
            <person name="Wu L."/>
            <person name="Ma J."/>
        </authorList>
    </citation>
    <scope>NUCLEOTIDE SEQUENCE [LARGE SCALE GENOMIC DNA]</scope>
    <source>
        <strain evidence="2">TISTR 1827</strain>
    </source>
</reference>
<proteinExistence type="predicted"/>